<dbReference type="EMBL" id="JACIFH010000001">
    <property type="protein sequence ID" value="MBB4141272.1"/>
    <property type="molecule type" value="Genomic_DNA"/>
</dbReference>
<dbReference type="PANTHER" id="PTHR42804:SF1">
    <property type="entry name" value="ALDEHYDE DEHYDROGENASE-RELATED"/>
    <property type="match status" value="1"/>
</dbReference>
<accession>A0AA40VNX7</accession>
<comment type="caution">
    <text evidence="8">The sequence shown here is derived from an EMBL/GenBank/DDBJ whole genome shotgun (WGS) entry which is preliminary data.</text>
</comment>
<evidence type="ECO:0000256" key="4">
    <source>
        <dbReference type="ARBA" id="ARBA00049194"/>
    </source>
</evidence>
<dbReference type="AlphaFoldDB" id="A0AA40VNX7"/>
<dbReference type="FunFam" id="3.40.605.10:FF:000007">
    <property type="entry name" value="NAD/NADP-dependent betaine aldehyde dehydrogenase"/>
    <property type="match status" value="1"/>
</dbReference>
<dbReference type="RefSeq" id="WP_183500766.1">
    <property type="nucleotide sequence ID" value="NZ_BAABCO010000003.1"/>
</dbReference>
<protein>
    <recommendedName>
        <fullName evidence="3">aldehyde dehydrogenase (NAD(+))</fullName>
        <ecNumber evidence="3">1.2.1.3</ecNumber>
    </recommendedName>
</protein>
<dbReference type="InterPro" id="IPR015590">
    <property type="entry name" value="Aldehyde_DH_dom"/>
</dbReference>
<dbReference type="Gene3D" id="3.40.605.10">
    <property type="entry name" value="Aldehyde Dehydrogenase, Chain A, domain 1"/>
    <property type="match status" value="1"/>
</dbReference>
<comment type="similarity">
    <text evidence="1 6">Belongs to the aldehyde dehydrogenase family.</text>
</comment>
<dbReference type="InterPro" id="IPR016163">
    <property type="entry name" value="Ald_DH_C"/>
</dbReference>
<gene>
    <name evidence="8" type="ORF">BKA10_003066</name>
</gene>
<dbReference type="Gene3D" id="3.40.309.10">
    <property type="entry name" value="Aldehyde Dehydrogenase, Chain A, domain 2"/>
    <property type="match status" value="1"/>
</dbReference>
<evidence type="ECO:0000256" key="6">
    <source>
        <dbReference type="RuleBase" id="RU003345"/>
    </source>
</evidence>
<dbReference type="InterPro" id="IPR016162">
    <property type="entry name" value="Ald_DH_N"/>
</dbReference>
<proteinExistence type="inferred from homology"/>
<dbReference type="PANTHER" id="PTHR42804">
    <property type="entry name" value="ALDEHYDE DEHYDROGENASE"/>
    <property type="match status" value="1"/>
</dbReference>
<dbReference type="EC" id="1.2.1.3" evidence="3"/>
<dbReference type="SUPFAM" id="SSF53720">
    <property type="entry name" value="ALDH-like"/>
    <property type="match status" value="1"/>
</dbReference>
<dbReference type="InterPro" id="IPR029510">
    <property type="entry name" value="Ald_DH_CS_GLU"/>
</dbReference>
<name>A0AA40VNX7_9MICO</name>
<dbReference type="CDD" id="cd07138">
    <property type="entry name" value="ALDH_CddD_SSP0762"/>
    <property type="match status" value="1"/>
</dbReference>
<feature type="active site" evidence="5">
    <location>
        <position position="245"/>
    </location>
</feature>
<dbReference type="PROSITE" id="PS00070">
    <property type="entry name" value="ALDEHYDE_DEHYDR_CYS"/>
    <property type="match status" value="1"/>
</dbReference>
<dbReference type="InterPro" id="IPR016160">
    <property type="entry name" value="Ald_DH_CS_CYS"/>
</dbReference>
<comment type="catalytic activity">
    <reaction evidence="4">
        <text>an aldehyde + NAD(+) + H2O = a carboxylate + NADH + 2 H(+)</text>
        <dbReference type="Rhea" id="RHEA:16185"/>
        <dbReference type="ChEBI" id="CHEBI:15377"/>
        <dbReference type="ChEBI" id="CHEBI:15378"/>
        <dbReference type="ChEBI" id="CHEBI:17478"/>
        <dbReference type="ChEBI" id="CHEBI:29067"/>
        <dbReference type="ChEBI" id="CHEBI:57540"/>
        <dbReference type="ChEBI" id="CHEBI:57945"/>
        <dbReference type="EC" id="1.2.1.3"/>
    </reaction>
</comment>
<reference evidence="8 9" key="1">
    <citation type="submission" date="2020-08" db="EMBL/GenBank/DDBJ databases">
        <title>Sequencing the genomes of 1000 actinobacteria strains.</title>
        <authorList>
            <person name="Klenk H.-P."/>
        </authorList>
    </citation>
    <scope>NUCLEOTIDE SEQUENCE [LARGE SCALE GENOMIC DNA]</scope>
    <source>
        <strain evidence="8 9">DSM 19600</strain>
    </source>
</reference>
<evidence type="ECO:0000313" key="9">
    <source>
        <dbReference type="Proteomes" id="UP000549113"/>
    </source>
</evidence>
<keyword evidence="9" id="KW-1185">Reference proteome</keyword>
<evidence type="ECO:0000259" key="7">
    <source>
        <dbReference type="Pfam" id="PF00171"/>
    </source>
</evidence>
<evidence type="ECO:0000256" key="1">
    <source>
        <dbReference type="ARBA" id="ARBA00009986"/>
    </source>
</evidence>
<dbReference type="Pfam" id="PF00171">
    <property type="entry name" value="Aldedh"/>
    <property type="match status" value="1"/>
</dbReference>
<evidence type="ECO:0000313" key="8">
    <source>
        <dbReference type="EMBL" id="MBB4141272.1"/>
    </source>
</evidence>
<sequence length="471" mass="49851">MIRHDDNYINGEWVRAGSEDFRQLTNPATEEVYGEVRRGTAEDVDRAVAAAQGALDAWSQTDPADRAATLHAMADIMERRADEITASVVREIGMPVTRAKTASTGVSISDLRHFADALPDVVWEEKVGDSTVRRMAAGVVGAIGAWNGPMRSVSLKVGAAIAAGCTVVVKPSEVAPLTPHFLASVAEEAGVPAGVVNFVNGSGSIVGEAITAHPGVDMVSITGSVGAGARVMEVAARRVKRVALELGGKSANIVLEDADLEEAVRSGIDDAFRNSGQACGALTRLLVPRARLAEAEQLAGETADSFIIGDPTAPRTQLGPLANADQYESVRGHISRALDAGVKLITGGLDHPAGLDRGYYVRSTVFSGTNSDRLAQEEVFGPVVIIIPFDDEDEAIRIANDSEFGLAGGVWAGDREHARRVASRIRTGRVRINGTPIDMRAPHGGFKLSGIGREMGRYGIEDYLEYQAQHG</sequence>
<evidence type="ECO:0000256" key="5">
    <source>
        <dbReference type="PROSITE-ProRule" id="PRU10007"/>
    </source>
</evidence>
<organism evidence="8 9">
    <name type="scientific">Microbacterium invictum</name>
    <dbReference type="NCBI Taxonomy" id="515415"/>
    <lineage>
        <taxon>Bacteria</taxon>
        <taxon>Bacillati</taxon>
        <taxon>Actinomycetota</taxon>
        <taxon>Actinomycetes</taxon>
        <taxon>Micrococcales</taxon>
        <taxon>Microbacteriaceae</taxon>
        <taxon>Microbacterium</taxon>
    </lineage>
</organism>
<evidence type="ECO:0000256" key="3">
    <source>
        <dbReference type="ARBA" id="ARBA00024226"/>
    </source>
</evidence>
<dbReference type="Proteomes" id="UP000549113">
    <property type="component" value="Unassembled WGS sequence"/>
</dbReference>
<evidence type="ECO:0000256" key="2">
    <source>
        <dbReference type="ARBA" id="ARBA00023002"/>
    </source>
</evidence>
<dbReference type="GO" id="GO:0004029">
    <property type="term" value="F:aldehyde dehydrogenase (NAD+) activity"/>
    <property type="evidence" value="ECO:0007669"/>
    <property type="project" value="UniProtKB-EC"/>
</dbReference>
<keyword evidence="2 6" id="KW-0560">Oxidoreductase</keyword>
<feature type="domain" description="Aldehyde dehydrogenase" evidence="7">
    <location>
        <begin position="13"/>
        <end position="467"/>
    </location>
</feature>
<dbReference type="PROSITE" id="PS00687">
    <property type="entry name" value="ALDEHYDE_DEHYDR_GLU"/>
    <property type="match status" value="1"/>
</dbReference>
<dbReference type="InterPro" id="IPR016161">
    <property type="entry name" value="Ald_DH/histidinol_DH"/>
</dbReference>